<dbReference type="AlphaFoldDB" id="A0A8S1CNI8"/>
<feature type="chain" id="PRO_5035911208" description="Secreted protein" evidence="1">
    <location>
        <begin position="16"/>
        <end position="234"/>
    </location>
</feature>
<keyword evidence="1" id="KW-0732">Signal</keyword>
<gene>
    <name evidence="2" type="ORF">CLODIP_2_CD07717</name>
</gene>
<evidence type="ECO:0008006" key="4">
    <source>
        <dbReference type="Google" id="ProtNLM"/>
    </source>
</evidence>
<evidence type="ECO:0000313" key="2">
    <source>
        <dbReference type="EMBL" id="CAB3371975.1"/>
    </source>
</evidence>
<dbReference type="Proteomes" id="UP000494165">
    <property type="component" value="Unassembled WGS sequence"/>
</dbReference>
<proteinExistence type="predicted"/>
<dbReference type="EMBL" id="CADEPI010000067">
    <property type="protein sequence ID" value="CAB3371975.1"/>
    <property type="molecule type" value="Genomic_DNA"/>
</dbReference>
<evidence type="ECO:0000256" key="1">
    <source>
        <dbReference type="SAM" id="SignalP"/>
    </source>
</evidence>
<reference evidence="2 3" key="1">
    <citation type="submission" date="2020-04" db="EMBL/GenBank/DDBJ databases">
        <authorList>
            <person name="Alioto T."/>
            <person name="Alioto T."/>
            <person name="Gomez Garrido J."/>
        </authorList>
    </citation>
    <scope>NUCLEOTIDE SEQUENCE [LARGE SCALE GENOMIC DNA]</scope>
</reference>
<comment type="caution">
    <text evidence="2">The sequence shown here is derived from an EMBL/GenBank/DDBJ whole genome shotgun (WGS) entry which is preliminary data.</text>
</comment>
<sequence length="234" mass="25835">MRAIIFVALIPIAFSAVLPNLKPVLSDVIVTPKDLATDVAVAHLSVIDHMRDLIVRQTNQLQLHYLLIIDSYNKVFQITDLLQQLQVAPEVINGIGGTIYGRYLEYMYSFSSSTISMLSIKSELIGVNQKLNLLDPTLSSSHANLTSLTQTNANEFIAMQDSLETMVTEAESAIVAAMDGLSGQQVIDVYLLIQDIKNSLQYKQEELQNADAVYEVVAAQCLFYIKAVADQLVP</sequence>
<accession>A0A8S1CNI8</accession>
<name>A0A8S1CNI8_9INSE</name>
<feature type="signal peptide" evidence="1">
    <location>
        <begin position="1"/>
        <end position="15"/>
    </location>
</feature>
<evidence type="ECO:0000313" key="3">
    <source>
        <dbReference type="Proteomes" id="UP000494165"/>
    </source>
</evidence>
<keyword evidence="3" id="KW-1185">Reference proteome</keyword>
<protein>
    <recommendedName>
        <fullName evidence="4">Secreted protein</fullName>
    </recommendedName>
</protein>
<organism evidence="2 3">
    <name type="scientific">Cloeon dipterum</name>
    <dbReference type="NCBI Taxonomy" id="197152"/>
    <lineage>
        <taxon>Eukaryota</taxon>
        <taxon>Metazoa</taxon>
        <taxon>Ecdysozoa</taxon>
        <taxon>Arthropoda</taxon>
        <taxon>Hexapoda</taxon>
        <taxon>Insecta</taxon>
        <taxon>Pterygota</taxon>
        <taxon>Palaeoptera</taxon>
        <taxon>Ephemeroptera</taxon>
        <taxon>Pisciforma</taxon>
        <taxon>Baetidae</taxon>
        <taxon>Cloeon</taxon>
    </lineage>
</organism>